<evidence type="ECO:0000313" key="4">
    <source>
        <dbReference type="Proteomes" id="UP000620064"/>
    </source>
</evidence>
<protein>
    <recommendedName>
        <fullName evidence="2">CAAX prenyl protease 2/Lysostaphin resistance protein A-like domain-containing protein</fullName>
    </recommendedName>
</protein>
<feature type="transmembrane region" description="Helical" evidence="1">
    <location>
        <begin position="51"/>
        <end position="69"/>
    </location>
</feature>
<name>A0ABQ2NHM0_9FLAO</name>
<feature type="transmembrane region" description="Helical" evidence="1">
    <location>
        <begin position="12"/>
        <end position="39"/>
    </location>
</feature>
<sequence>MILDNSKYRNYILDGFGVIVMVIAMLLSSALLGLALILMKDYYQKDFSNSGAFNVIGYLLTFLPVIWAFDYFVMRRKGKVLNFNMQTRPVHVYTLIFPMMFGMMLIAEYTTSLVPISGPFFGEFYHFFSEQMSNISEEPFLMFLLVSFFAPIIEEILFRGIIQKGMINNGVKPKTAILISAFVFGFIHFNPWQFVGAFLLGIVLGVVYFKTKSLLMSILLHSFNNTIAAIMMKYYDTESFSDLLHIPEYAVLLIGIVIFAVFYYLFMYKNRVYYRE</sequence>
<feature type="domain" description="CAAX prenyl protease 2/Lysostaphin resistance protein A-like" evidence="2">
    <location>
        <begin position="138"/>
        <end position="227"/>
    </location>
</feature>
<feature type="transmembrane region" description="Helical" evidence="1">
    <location>
        <begin position="170"/>
        <end position="187"/>
    </location>
</feature>
<gene>
    <name evidence="3" type="ORF">GCM10010992_04060</name>
</gene>
<keyword evidence="1" id="KW-0472">Membrane</keyword>
<feature type="transmembrane region" description="Helical" evidence="1">
    <location>
        <begin position="246"/>
        <end position="266"/>
    </location>
</feature>
<dbReference type="Proteomes" id="UP000620064">
    <property type="component" value="Unassembled WGS sequence"/>
</dbReference>
<dbReference type="InterPro" id="IPR052710">
    <property type="entry name" value="CAAX_protease"/>
</dbReference>
<evidence type="ECO:0000256" key="1">
    <source>
        <dbReference type="SAM" id="Phobius"/>
    </source>
</evidence>
<dbReference type="PANTHER" id="PTHR36435:SF1">
    <property type="entry name" value="CAAX AMINO TERMINAL PROTEASE FAMILY PROTEIN"/>
    <property type="match status" value="1"/>
</dbReference>
<comment type="caution">
    <text evidence="3">The sequence shown here is derived from an EMBL/GenBank/DDBJ whole genome shotgun (WGS) entry which is preliminary data.</text>
</comment>
<accession>A0ABQ2NHM0</accession>
<keyword evidence="4" id="KW-1185">Reference proteome</keyword>
<organism evidence="3 4">
    <name type="scientific">Cloacibacterium rupense</name>
    <dbReference type="NCBI Taxonomy" id="517423"/>
    <lineage>
        <taxon>Bacteria</taxon>
        <taxon>Pseudomonadati</taxon>
        <taxon>Bacteroidota</taxon>
        <taxon>Flavobacteriia</taxon>
        <taxon>Flavobacteriales</taxon>
        <taxon>Weeksellaceae</taxon>
    </lineage>
</organism>
<evidence type="ECO:0000259" key="2">
    <source>
        <dbReference type="Pfam" id="PF02517"/>
    </source>
</evidence>
<feature type="transmembrane region" description="Helical" evidence="1">
    <location>
        <begin position="140"/>
        <end position="158"/>
    </location>
</feature>
<keyword evidence="1" id="KW-1133">Transmembrane helix</keyword>
<reference evidence="4" key="1">
    <citation type="journal article" date="2019" name="Int. J. Syst. Evol. Microbiol.">
        <title>The Global Catalogue of Microorganisms (GCM) 10K type strain sequencing project: providing services to taxonomists for standard genome sequencing and annotation.</title>
        <authorList>
            <consortium name="The Broad Institute Genomics Platform"/>
            <consortium name="The Broad Institute Genome Sequencing Center for Infectious Disease"/>
            <person name="Wu L."/>
            <person name="Ma J."/>
        </authorList>
    </citation>
    <scope>NUCLEOTIDE SEQUENCE [LARGE SCALE GENOMIC DNA]</scope>
    <source>
        <strain evidence="4">CGMCC 1.7656</strain>
    </source>
</reference>
<dbReference type="EMBL" id="BMLV01000001">
    <property type="protein sequence ID" value="GGP01886.1"/>
    <property type="molecule type" value="Genomic_DNA"/>
</dbReference>
<dbReference type="PANTHER" id="PTHR36435">
    <property type="entry name" value="SLR1288 PROTEIN"/>
    <property type="match status" value="1"/>
</dbReference>
<evidence type="ECO:0000313" key="3">
    <source>
        <dbReference type="EMBL" id="GGP01886.1"/>
    </source>
</evidence>
<dbReference type="RefSeq" id="WP_188616409.1">
    <property type="nucleotide sequence ID" value="NZ_BMLV01000001.1"/>
</dbReference>
<keyword evidence="1" id="KW-0812">Transmembrane</keyword>
<feature type="transmembrane region" description="Helical" evidence="1">
    <location>
        <begin position="90"/>
        <end position="107"/>
    </location>
</feature>
<dbReference type="InterPro" id="IPR003675">
    <property type="entry name" value="Rce1/LyrA-like_dom"/>
</dbReference>
<proteinExistence type="predicted"/>
<dbReference type="Pfam" id="PF02517">
    <property type="entry name" value="Rce1-like"/>
    <property type="match status" value="1"/>
</dbReference>